<evidence type="ECO:0000313" key="3">
    <source>
        <dbReference type="Proteomes" id="UP000252519"/>
    </source>
</evidence>
<feature type="chain" id="PRO_5016836739" evidence="1">
    <location>
        <begin position="21"/>
        <end position="97"/>
    </location>
</feature>
<keyword evidence="1" id="KW-0732">Signal</keyword>
<evidence type="ECO:0000256" key="1">
    <source>
        <dbReference type="SAM" id="SignalP"/>
    </source>
</evidence>
<sequence>MTTEMHLLWAAVALIGVTSAFQCSPDTILRMATDKRVKQLERECHLANTGEPECATRNDLETAWKEFTKLSDQYRDAVKKCRETAGRSRRNHRELHW</sequence>
<reference evidence="2 3" key="1">
    <citation type="submission" date="2014-10" db="EMBL/GenBank/DDBJ databases">
        <title>Draft genome of the hookworm Ancylostoma caninum.</title>
        <authorList>
            <person name="Mitreva M."/>
        </authorList>
    </citation>
    <scope>NUCLEOTIDE SEQUENCE [LARGE SCALE GENOMIC DNA]</scope>
    <source>
        <strain evidence="2 3">Baltimore</strain>
    </source>
</reference>
<feature type="signal peptide" evidence="1">
    <location>
        <begin position="1"/>
        <end position="20"/>
    </location>
</feature>
<evidence type="ECO:0000313" key="2">
    <source>
        <dbReference type="EMBL" id="RCN38121.1"/>
    </source>
</evidence>
<proteinExistence type="predicted"/>
<gene>
    <name evidence="2" type="ORF">ANCCAN_15959</name>
</gene>
<dbReference type="STRING" id="29170.A0A368G106"/>
<accession>A0A368G106</accession>
<dbReference type="OrthoDB" id="5820733at2759"/>
<dbReference type="Proteomes" id="UP000252519">
    <property type="component" value="Unassembled WGS sequence"/>
</dbReference>
<dbReference type="EMBL" id="JOJR01000421">
    <property type="protein sequence ID" value="RCN38121.1"/>
    <property type="molecule type" value="Genomic_DNA"/>
</dbReference>
<name>A0A368G106_ANCCA</name>
<organism evidence="2 3">
    <name type="scientific">Ancylostoma caninum</name>
    <name type="common">Dog hookworm</name>
    <dbReference type="NCBI Taxonomy" id="29170"/>
    <lineage>
        <taxon>Eukaryota</taxon>
        <taxon>Metazoa</taxon>
        <taxon>Ecdysozoa</taxon>
        <taxon>Nematoda</taxon>
        <taxon>Chromadorea</taxon>
        <taxon>Rhabditida</taxon>
        <taxon>Rhabditina</taxon>
        <taxon>Rhabditomorpha</taxon>
        <taxon>Strongyloidea</taxon>
        <taxon>Ancylostomatidae</taxon>
        <taxon>Ancylostomatinae</taxon>
        <taxon>Ancylostoma</taxon>
    </lineage>
</organism>
<protein>
    <submittedName>
        <fullName evidence="2">Uncharacterized protein</fullName>
    </submittedName>
</protein>
<comment type="caution">
    <text evidence="2">The sequence shown here is derived from an EMBL/GenBank/DDBJ whole genome shotgun (WGS) entry which is preliminary data.</text>
</comment>
<keyword evidence="3" id="KW-1185">Reference proteome</keyword>
<dbReference type="AlphaFoldDB" id="A0A368G106"/>